<dbReference type="Gene3D" id="1.20.1530.20">
    <property type="match status" value="1"/>
</dbReference>
<keyword evidence="7" id="KW-0406">Ion transport</keyword>
<evidence type="ECO:0000256" key="7">
    <source>
        <dbReference type="ARBA" id="ARBA00023065"/>
    </source>
</evidence>
<evidence type="ECO:0000256" key="5">
    <source>
        <dbReference type="ARBA" id="ARBA00022989"/>
    </source>
</evidence>
<evidence type="ECO:0000256" key="10">
    <source>
        <dbReference type="SAM" id="Phobius"/>
    </source>
</evidence>
<accession>A0A2S7IM43</accession>
<dbReference type="Proteomes" id="UP000239590">
    <property type="component" value="Unassembled WGS sequence"/>
</dbReference>
<dbReference type="OrthoDB" id="643057at2"/>
<name>A0A2S7IM43_9BACT</name>
<feature type="transmembrane region" description="Helical" evidence="10">
    <location>
        <begin position="248"/>
        <end position="267"/>
    </location>
</feature>
<dbReference type="PANTHER" id="PTHR43562">
    <property type="entry name" value="NAPA-TYPE SODIUM/HYDROGEN ANTIPORTER"/>
    <property type="match status" value="1"/>
</dbReference>
<dbReference type="PANTHER" id="PTHR43562:SF3">
    <property type="entry name" value="SODIUM ION_PROTON EXCHANGER (EUROFUNG)"/>
    <property type="match status" value="1"/>
</dbReference>
<feature type="transmembrane region" description="Helical" evidence="10">
    <location>
        <begin position="376"/>
        <end position="395"/>
    </location>
</feature>
<evidence type="ECO:0000313" key="13">
    <source>
        <dbReference type="Proteomes" id="UP000239590"/>
    </source>
</evidence>
<evidence type="ECO:0000256" key="4">
    <source>
        <dbReference type="ARBA" id="ARBA00022692"/>
    </source>
</evidence>
<feature type="domain" description="Cation/H+ exchanger transmembrane" evidence="11">
    <location>
        <begin position="24"/>
        <end position="382"/>
    </location>
</feature>
<feature type="transmembrane region" description="Helical" evidence="10">
    <location>
        <begin position="287"/>
        <end position="305"/>
    </location>
</feature>
<keyword evidence="13" id="KW-1185">Reference proteome</keyword>
<evidence type="ECO:0000256" key="8">
    <source>
        <dbReference type="ARBA" id="ARBA00023136"/>
    </source>
</evidence>
<feature type="transmembrane region" description="Helical" evidence="10">
    <location>
        <begin position="317"/>
        <end position="336"/>
    </location>
</feature>
<evidence type="ECO:0000256" key="1">
    <source>
        <dbReference type="ARBA" id="ARBA00004141"/>
    </source>
</evidence>
<evidence type="ECO:0000256" key="9">
    <source>
        <dbReference type="ARBA" id="ARBA00023201"/>
    </source>
</evidence>
<evidence type="ECO:0000256" key="2">
    <source>
        <dbReference type="ARBA" id="ARBA00022448"/>
    </source>
</evidence>
<feature type="transmembrane region" description="Helical" evidence="10">
    <location>
        <begin position="12"/>
        <end position="33"/>
    </location>
</feature>
<feature type="transmembrane region" description="Helical" evidence="10">
    <location>
        <begin position="348"/>
        <end position="370"/>
    </location>
</feature>
<comment type="caution">
    <text evidence="12">The sequence shown here is derived from an EMBL/GenBank/DDBJ whole genome shotgun (WGS) entry which is preliminary data.</text>
</comment>
<feature type="transmembrane region" description="Helical" evidence="10">
    <location>
        <begin position="223"/>
        <end position="242"/>
    </location>
</feature>
<feature type="transmembrane region" description="Helical" evidence="10">
    <location>
        <begin position="194"/>
        <end position="216"/>
    </location>
</feature>
<evidence type="ECO:0000256" key="6">
    <source>
        <dbReference type="ARBA" id="ARBA00023053"/>
    </source>
</evidence>
<keyword evidence="9" id="KW-0739">Sodium transport</keyword>
<keyword evidence="6" id="KW-0915">Sodium</keyword>
<evidence type="ECO:0000313" key="12">
    <source>
        <dbReference type="EMBL" id="PQA58755.1"/>
    </source>
</evidence>
<dbReference type="InterPro" id="IPR006153">
    <property type="entry name" value="Cation/H_exchanger_TM"/>
</dbReference>
<dbReference type="Pfam" id="PF00999">
    <property type="entry name" value="Na_H_Exchanger"/>
    <property type="match status" value="1"/>
</dbReference>
<keyword evidence="2" id="KW-0813">Transport</keyword>
<evidence type="ECO:0000256" key="3">
    <source>
        <dbReference type="ARBA" id="ARBA00022449"/>
    </source>
</evidence>
<dbReference type="GO" id="GO:0016020">
    <property type="term" value="C:membrane"/>
    <property type="evidence" value="ECO:0007669"/>
    <property type="project" value="UniProtKB-SubCell"/>
</dbReference>
<dbReference type="EMBL" id="PTRA01000001">
    <property type="protein sequence ID" value="PQA58755.1"/>
    <property type="molecule type" value="Genomic_DNA"/>
</dbReference>
<keyword evidence="3" id="KW-0050">Antiport</keyword>
<keyword evidence="5 10" id="KW-1133">Transmembrane helix</keyword>
<dbReference type="AlphaFoldDB" id="A0A2S7IM43"/>
<proteinExistence type="predicted"/>
<dbReference type="GO" id="GO:0015297">
    <property type="term" value="F:antiporter activity"/>
    <property type="evidence" value="ECO:0007669"/>
    <property type="project" value="UniProtKB-KW"/>
</dbReference>
<organism evidence="12 13">
    <name type="scientific">Siphonobacter curvatus</name>
    <dbReference type="NCBI Taxonomy" id="2094562"/>
    <lineage>
        <taxon>Bacteria</taxon>
        <taxon>Pseudomonadati</taxon>
        <taxon>Bacteroidota</taxon>
        <taxon>Cytophagia</taxon>
        <taxon>Cytophagales</taxon>
        <taxon>Cytophagaceae</taxon>
        <taxon>Siphonobacter</taxon>
    </lineage>
</organism>
<comment type="subcellular location">
    <subcellularLocation>
        <location evidence="1">Membrane</location>
        <topology evidence="1">Multi-pass membrane protein</topology>
    </subcellularLocation>
</comment>
<keyword evidence="8 10" id="KW-0472">Membrane</keyword>
<keyword evidence="4 10" id="KW-0812">Transmembrane</keyword>
<feature type="transmembrane region" description="Helical" evidence="10">
    <location>
        <begin position="39"/>
        <end position="56"/>
    </location>
</feature>
<feature type="transmembrane region" description="Helical" evidence="10">
    <location>
        <begin position="162"/>
        <end position="182"/>
    </location>
</feature>
<feature type="transmembrane region" description="Helical" evidence="10">
    <location>
        <begin position="103"/>
        <end position="125"/>
    </location>
</feature>
<reference evidence="13" key="1">
    <citation type="submission" date="2018-02" db="EMBL/GenBank/DDBJ databases">
        <title>Genome sequencing of Solimonas sp. HR-BB.</title>
        <authorList>
            <person name="Lee Y."/>
            <person name="Jeon C.O."/>
        </authorList>
    </citation>
    <scope>NUCLEOTIDE SEQUENCE [LARGE SCALE GENOMIC DNA]</scope>
    <source>
        <strain evidence="13">HR-U</strain>
    </source>
</reference>
<gene>
    <name evidence="12" type="ORF">C5O19_03570</name>
</gene>
<dbReference type="InterPro" id="IPR038770">
    <property type="entry name" value="Na+/solute_symporter_sf"/>
</dbReference>
<sequence length="418" mass="46440">MRLSVQKFQRMNSNWILIISSSLILVSYLFNFITKKTNIPSVLLLISLGVGLRLFADSRGFYVGRVNDTLPVLGTVGLILIVLEGAMELELDRKKSKLIWQSLLAALGILLATAFTMATPLAIAYGDFHRGLLNAVPLAVISSAIAIPSVANLTDPRKKEFITYESSFSDILGIMLFNFVLMNDELTMASMLHFIVEVVGILLMSLLGCIVLVYLMSRITQHVKFFLIIALLILVYSLAKLFHLSPLLLILAFGLMMNNINLVIPNFLRKYLIHDKLDEELPVFKSITAESAFLIRTYFFVLFGFSIDLQSLTNPKVWLIGGIMVTTLYAMRAMYLKWILNIPLLPELFIAPRGLITILIFFGIPATMVLPDFSGVLLFTIISTNVIMSAGLIYYGRQTGKVIAAPELSDTSDLPAGS</sequence>
<dbReference type="RefSeq" id="WP_094809198.1">
    <property type="nucleotide sequence ID" value="NZ_PTRA01000001.1"/>
</dbReference>
<evidence type="ECO:0000259" key="11">
    <source>
        <dbReference type="Pfam" id="PF00999"/>
    </source>
</evidence>
<dbReference type="GO" id="GO:1902600">
    <property type="term" value="P:proton transmembrane transport"/>
    <property type="evidence" value="ECO:0007669"/>
    <property type="project" value="InterPro"/>
</dbReference>
<protein>
    <recommendedName>
        <fullName evidence="11">Cation/H+ exchanger transmembrane domain-containing protein</fullName>
    </recommendedName>
</protein>
<feature type="transmembrane region" description="Helical" evidence="10">
    <location>
        <begin position="131"/>
        <end position="150"/>
    </location>
</feature>
<dbReference type="GO" id="GO:0006814">
    <property type="term" value="P:sodium ion transport"/>
    <property type="evidence" value="ECO:0007669"/>
    <property type="project" value="UniProtKB-KW"/>
</dbReference>